<reference evidence="2" key="1">
    <citation type="journal article" date="2015" name="Genome Announc.">
        <title>Draft Genome Sequence of Bacteroidales Strain TBC1, a Novel Isolate from a Methanogenic Wastewater Treatment System.</title>
        <authorList>
            <person name="Tourlousse D.M."/>
            <person name="Matsuura N."/>
            <person name="Sun L."/>
            <person name="Toyonaga M."/>
            <person name="Kuroda K."/>
            <person name="Ohashi A."/>
            <person name="Cruz R."/>
            <person name="Yamaguchi T."/>
            <person name="Sekiguchi Y."/>
        </authorList>
    </citation>
    <scope>NUCLEOTIDE SEQUENCE [LARGE SCALE GENOMIC DNA]</scope>
    <source>
        <strain evidence="2">TBC1</strain>
    </source>
</reference>
<dbReference type="SUPFAM" id="SSF49464">
    <property type="entry name" value="Carboxypeptidase regulatory domain-like"/>
    <property type="match status" value="1"/>
</dbReference>
<keyword evidence="2" id="KW-0645">Protease</keyword>
<dbReference type="AlphaFoldDB" id="A0A0S7C5M8"/>
<evidence type="ECO:0000256" key="1">
    <source>
        <dbReference type="SAM" id="SignalP"/>
    </source>
</evidence>
<dbReference type="EMBL" id="DF968183">
    <property type="protein sequence ID" value="GAP44440.1"/>
    <property type="molecule type" value="Genomic_DNA"/>
</dbReference>
<feature type="chain" id="PRO_5006633604" evidence="1">
    <location>
        <begin position="24"/>
        <end position="117"/>
    </location>
</feature>
<keyword evidence="2" id="KW-0378">Hydrolase</keyword>
<dbReference type="STRING" id="1678841.TBC1_12248"/>
<gene>
    <name evidence="2" type="ORF">TBC1_12248</name>
</gene>
<dbReference type="InterPro" id="IPR008969">
    <property type="entry name" value="CarboxyPept-like_regulatory"/>
</dbReference>
<dbReference type="OrthoDB" id="603275at2"/>
<keyword evidence="2" id="KW-0121">Carboxypeptidase</keyword>
<dbReference type="Gene3D" id="2.60.40.1120">
    <property type="entry name" value="Carboxypeptidase-like, regulatory domain"/>
    <property type="match status" value="1"/>
</dbReference>
<dbReference type="Proteomes" id="UP000053091">
    <property type="component" value="Unassembled WGS sequence"/>
</dbReference>
<dbReference type="GO" id="GO:0004180">
    <property type="term" value="F:carboxypeptidase activity"/>
    <property type="evidence" value="ECO:0007669"/>
    <property type="project" value="UniProtKB-KW"/>
</dbReference>
<evidence type="ECO:0000313" key="2">
    <source>
        <dbReference type="EMBL" id="GAP44440.1"/>
    </source>
</evidence>
<organism evidence="2">
    <name type="scientific">Lentimicrobium saccharophilum</name>
    <dbReference type="NCBI Taxonomy" id="1678841"/>
    <lineage>
        <taxon>Bacteria</taxon>
        <taxon>Pseudomonadati</taxon>
        <taxon>Bacteroidota</taxon>
        <taxon>Bacteroidia</taxon>
        <taxon>Bacteroidales</taxon>
        <taxon>Lentimicrobiaceae</taxon>
        <taxon>Lentimicrobium</taxon>
    </lineage>
</organism>
<keyword evidence="3" id="KW-1185">Reference proteome</keyword>
<protein>
    <submittedName>
        <fullName evidence="2">Protein containing carboxypeptidase regulatory-like domain</fullName>
    </submittedName>
</protein>
<keyword evidence="1" id="KW-0732">Signal</keyword>
<evidence type="ECO:0000313" key="3">
    <source>
        <dbReference type="Proteomes" id="UP000053091"/>
    </source>
</evidence>
<feature type="signal peptide" evidence="1">
    <location>
        <begin position="1"/>
        <end position="23"/>
    </location>
</feature>
<name>A0A0S7C5M8_9BACT</name>
<proteinExistence type="predicted"/>
<accession>A0A0S7C5M8</accession>
<dbReference type="Pfam" id="PF13715">
    <property type="entry name" value="CarbopepD_reg_2"/>
    <property type="match status" value="1"/>
</dbReference>
<sequence length="117" mass="12556">MKKSISILTVIIALTLVSVSAYAGLHPTKLPAATASISGKVVDLQSGETLAGVAILVEGTDTKVYTDFDGNFNIEGLEPGKYNLVLSMISYKSSLVENLELQANEQEEIDIKLDNNR</sequence>
<dbReference type="RefSeq" id="WP_062043743.1">
    <property type="nucleotide sequence ID" value="NZ_DF968183.1"/>
</dbReference>